<dbReference type="EMBL" id="LGKO01000002">
    <property type="protein sequence ID" value="KPL84015.1"/>
    <property type="molecule type" value="Genomic_DNA"/>
</dbReference>
<dbReference type="SUPFAM" id="SSF53271">
    <property type="entry name" value="PRTase-like"/>
    <property type="match status" value="1"/>
</dbReference>
<keyword evidence="4" id="KW-1185">Reference proteome</keyword>
<evidence type="ECO:0000313" key="3">
    <source>
        <dbReference type="EMBL" id="KPL84015.1"/>
    </source>
</evidence>
<dbReference type="OrthoDB" id="156074at2"/>
<dbReference type="GO" id="GO:0016757">
    <property type="term" value="F:glycosyltransferase activity"/>
    <property type="evidence" value="ECO:0007669"/>
    <property type="project" value="UniProtKB-KW"/>
</dbReference>
<accession>A0A0P6YGB8</accession>
<dbReference type="PANTHER" id="PTHR43363">
    <property type="entry name" value="HYPOXANTHINE PHOSPHORIBOSYLTRANSFERASE"/>
    <property type="match status" value="1"/>
</dbReference>
<dbReference type="STRING" id="869279.SE15_02160"/>
<dbReference type="InterPro" id="IPR000836">
    <property type="entry name" value="PRTase_dom"/>
</dbReference>
<gene>
    <name evidence="3" type="ORF">SE15_02160</name>
</gene>
<evidence type="ECO:0000256" key="1">
    <source>
        <dbReference type="ARBA" id="ARBA00022676"/>
    </source>
</evidence>
<comment type="caution">
    <text evidence="3">The sequence shown here is derived from an EMBL/GenBank/DDBJ whole genome shotgun (WGS) entry which is preliminary data.</text>
</comment>
<keyword evidence="2" id="KW-0808">Transferase</keyword>
<dbReference type="CDD" id="cd06223">
    <property type="entry name" value="PRTases_typeI"/>
    <property type="match status" value="1"/>
</dbReference>
<organism evidence="3 4">
    <name type="scientific">Thermanaerothrix daxensis</name>
    <dbReference type="NCBI Taxonomy" id="869279"/>
    <lineage>
        <taxon>Bacteria</taxon>
        <taxon>Bacillati</taxon>
        <taxon>Chloroflexota</taxon>
        <taxon>Anaerolineae</taxon>
        <taxon>Anaerolineales</taxon>
        <taxon>Anaerolineaceae</taxon>
        <taxon>Thermanaerothrix</taxon>
    </lineage>
</organism>
<protein>
    <submittedName>
        <fullName evidence="3">Uncharacterized protein</fullName>
    </submittedName>
</protein>
<dbReference type="PANTHER" id="PTHR43363:SF1">
    <property type="entry name" value="HYPOXANTHINE-GUANINE PHOSPHORIBOSYLTRANSFERASE"/>
    <property type="match status" value="1"/>
</dbReference>
<keyword evidence="1" id="KW-0328">Glycosyltransferase</keyword>
<evidence type="ECO:0000256" key="2">
    <source>
        <dbReference type="ARBA" id="ARBA00022679"/>
    </source>
</evidence>
<name>A0A0P6YGB8_9CHLR</name>
<evidence type="ECO:0000313" key="4">
    <source>
        <dbReference type="Proteomes" id="UP000050544"/>
    </source>
</evidence>
<dbReference type="InterPro" id="IPR029057">
    <property type="entry name" value="PRTase-like"/>
</dbReference>
<dbReference type="AlphaFoldDB" id="A0A0P6YGB8"/>
<dbReference type="Proteomes" id="UP000050544">
    <property type="component" value="Unassembled WGS sequence"/>
</dbReference>
<dbReference type="Gene3D" id="3.40.50.2020">
    <property type="match status" value="1"/>
</dbReference>
<sequence length="173" mass="19621">MRREVLTWNDVEQLIDHLIPQFEVEFDAMVMITHGGIIPGGLLAEALKMSIILTASVDFPAELEYESLKEKEKDKSRLLAWPKFLQFPEDHLLRNRRILVVDDVWGSGRTITAVKNRITGAGGIPYTCVLHFNPYRNLFGTARPDYYAAITDAYIVYPWEISRGTQGLILGGL</sequence>
<proteinExistence type="predicted"/>
<reference evidence="3 4" key="1">
    <citation type="submission" date="2015-07" db="EMBL/GenBank/DDBJ databases">
        <title>Whole genome sequence of Thermanaerothrix daxensis DSM 23592.</title>
        <authorList>
            <person name="Hemp J."/>
            <person name="Ward L.M."/>
            <person name="Pace L.A."/>
            <person name="Fischer W.W."/>
        </authorList>
    </citation>
    <scope>NUCLEOTIDE SEQUENCE [LARGE SCALE GENOMIC DNA]</scope>
    <source>
        <strain evidence="3 4">GNS-1</strain>
    </source>
</reference>
<dbReference type="RefSeq" id="WP_054520452.1">
    <property type="nucleotide sequence ID" value="NZ_LGKO01000002.1"/>
</dbReference>